<evidence type="ECO:0000313" key="3">
    <source>
        <dbReference type="Proteomes" id="UP001321760"/>
    </source>
</evidence>
<organism evidence="2 3">
    <name type="scientific">Podospora aff. communis PSN243</name>
    <dbReference type="NCBI Taxonomy" id="3040156"/>
    <lineage>
        <taxon>Eukaryota</taxon>
        <taxon>Fungi</taxon>
        <taxon>Dikarya</taxon>
        <taxon>Ascomycota</taxon>
        <taxon>Pezizomycotina</taxon>
        <taxon>Sordariomycetes</taxon>
        <taxon>Sordariomycetidae</taxon>
        <taxon>Sordariales</taxon>
        <taxon>Podosporaceae</taxon>
        <taxon>Podospora</taxon>
    </lineage>
</organism>
<evidence type="ECO:0000256" key="1">
    <source>
        <dbReference type="SAM" id="Phobius"/>
    </source>
</evidence>
<gene>
    <name evidence="2" type="ORF">QBC34DRAFT_493843</name>
</gene>
<dbReference type="EMBL" id="MU865932">
    <property type="protein sequence ID" value="KAK4450622.1"/>
    <property type="molecule type" value="Genomic_DNA"/>
</dbReference>
<keyword evidence="1" id="KW-0812">Transmembrane</keyword>
<accession>A0AAV9GT23</accession>
<proteinExistence type="predicted"/>
<sequence length="238" mass="25357">MNSTSIHTHATAAFLSVAIGVPVIILGWAVLLCFSPRRSKQPSFHLEAQVEVANDFVRRQAKKLNVKKAMAKQAAVVHLASFNGVKVDASTSVSSAPGAKLRTQPRVLGAGWGYSSAVELVAANCRHLEITRVVISDVVLLLGFIFLSRQVRAVVTPIIRILPRAEDGSLEVGKVIEYCNAGDSANCAKAIGLIFGLISAGIVKIVREPGPGFQMNLGFIVPEVAYSRPSTAVDDEAK</sequence>
<dbReference type="AlphaFoldDB" id="A0AAV9GT23"/>
<keyword evidence="1" id="KW-0472">Membrane</keyword>
<evidence type="ECO:0000313" key="2">
    <source>
        <dbReference type="EMBL" id="KAK4450622.1"/>
    </source>
</evidence>
<comment type="caution">
    <text evidence="2">The sequence shown here is derived from an EMBL/GenBank/DDBJ whole genome shotgun (WGS) entry which is preliminary data.</text>
</comment>
<name>A0AAV9GT23_9PEZI</name>
<reference evidence="2" key="2">
    <citation type="submission" date="2023-05" db="EMBL/GenBank/DDBJ databases">
        <authorList>
            <consortium name="Lawrence Berkeley National Laboratory"/>
            <person name="Steindorff A."/>
            <person name="Hensen N."/>
            <person name="Bonometti L."/>
            <person name="Westerberg I."/>
            <person name="Brannstrom I.O."/>
            <person name="Guillou S."/>
            <person name="Cros-Aarteil S."/>
            <person name="Calhoun S."/>
            <person name="Haridas S."/>
            <person name="Kuo A."/>
            <person name="Mondo S."/>
            <person name="Pangilinan J."/>
            <person name="Riley R."/>
            <person name="Labutti K."/>
            <person name="Andreopoulos B."/>
            <person name="Lipzen A."/>
            <person name="Chen C."/>
            <person name="Yanf M."/>
            <person name="Daum C."/>
            <person name="Ng V."/>
            <person name="Clum A."/>
            <person name="Ohm R."/>
            <person name="Martin F."/>
            <person name="Silar P."/>
            <person name="Natvig D."/>
            <person name="Lalanne C."/>
            <person name="Gautier V."/>
            <person name="Ament-Velasquez S.L."/>
            <person name="Kruys A."/>
            <person name="Hutchinson M.I."/>
            <person name="Powell A.J."/>
            <person name="Barry K."/>
            <person name="Miller A.N."/>
            <person name="Grigoriev I.V."/>
            <person name="Debuchy R."/>
            <person name="Gladieux P."/>
            <person name="Thoren M.H."/>
            <person name="Johannesson H."/>
        </authorList>
    </citation>
    <scope>NUCLEOTIDE SEQUENCE</scope>
    <source>
        <strain evidence="2">PSN243</strain>
    </source>
</reference>
<feature type="transmembrane region" description="Helical" evidence="1">
    <location>
        <begin position="12"/>
        <end position="34"/>
    </location>
</feature>
<protein>
    <submittedName>
        <fullName evidence="2">Uncharacterized protein</fullName>
    </submittedName>
</protein>
<dbReference type="Proteomes" id="UP001321760">
    <property type="component" value="Unassembled WGS sequence"/>
</dbReference>
<keyword evidence="3" id="KW-1185">Reference proteome</keyword>
<reference evidence="2" key="1">
    <citation type="journal article" date="2023" name="Mol. Phylogenet. Evol.">
        <title>Genome-scale phylogeny and comparative genomics of the fungal order Sordariales.</title>
        <authorList>
            <person name="Hensen N."/>
            <person name="Bonometti L."/>
            <person name="Westerberg I."/>
            <person name="Brannstrom I.O."/>
            <person name="Guillou S."/>
            <person name="Cros-Aarteil S."/>
            <person name="Calhoun S."/>
            <person name="Haridas S."/>
            <person name="Kuo A."/>
            <person name="Mondo S."/>
            <person name="Pangilinan J."/>
            <person name="Riley R."/>
            <person name="LaButti K."/>
            <person name="Andreopoulos B."/>
            <person name="Lipzen A."/>
            <person name="Chen C."/>
            <person name="Yan M."/>
            <person name="Daum C."/>
            <person name="Ng V."/>
            <person name="Clum A."/>
            <person name="Steindorff A."/>
            <person name="Ohm R.A."/>
            <person name="Martin F."/>
            <person name="Silar P."/>
            <person name="Natvig D.O."/>
            <person name="Lalanne C."/>
            <person name="Gautier V."/>
            <person name="Ament-Velasquez S.L."/>
            <person name="Kruys A."/>
            <person name="Hutchinson M.I."/>
            <person name="Powell A.J."/>
            <person name="Barry K."/>
            <person name="Miller A.N."/>
            <person name="Grigoriev I.V."/>
            <person name="Debuchy R."/>
            <person name="Gladieux P."/>
            <person name="Hiltunen Thoren M."/>
            <person name="Johannesson H."/>
        </authorList>
    </citation>
    <scope>NUCLEOTIDE SEQUENCE</scope>
    <source>
        <strain evidence="2">PSN243</strain>
    </source>
</reference>
<keyword evidence="1" id="KW-1133">Transmembrane helix</keyword>